<dbReference type="InterPro" id="IPR009057">
    <property type="entry name" value="Homeodomain-like_sf"/>
</dbReference>
<keyword evidence="1" id="KW-0805">Transcription regulation</keyword>
<dbReference type="Pfam" id="PF12833">
    <property type="entry name" value="HTH_18"/>
    <property type="match status" value="1"/>
</dbReference>
<name>A0A9D2G5T9_9FIRM</name>
<dbReference type="SMART" id="SM00342">
    <property type="entry name" value="HTH_ARAC"/>
    <property type="match status" value="1"/>
</dbReference>
<dbReference type="Proteomes" id="UP000824102">
    <property type="component" value="Unassembled WGS sequence"/>
</dbReference>
<dbReference type="InterPro" id="IPR018062">
    <property type="entry name" value="HTH_AraC-typ_CS"/>
</dbReference>
<reference evidence="5" key="2">
    <citation type="submission" date="2021-04" db="EMBL/GenBank/DDBJ databases">
        <authorList>
            <person name="Gilroy R."/>
        </authorList>
    </citation>
    <scope>NUCLEOTIDE SEQUENCE</scope>
    <source>
        <strain evidence="5">ChiW7-2402</strain>
    </source>
</reference>
<keyword evidence="3" id="KW-0804">Transcription</keyword>
<dbReference type="EMBL" id="DXBB01000073">
    <property type="protein sequence ID" value="HIZ72962.1"/>
    <property type="molecule type" value="Genomic_DNA"/>
</dbReference>
<evidence type="ECO:0000256" key="2">
    <source>
        <dbReference type="ARBA" id="ARBA00023125"/>
    </source>
</evidence>
<reference evidence="5" key="1">
    <citation type="journal article" date="2021" name="PeerJ">
        <title>Extensive microbial diversity within the chicken gut microbiome revealed by metagenomics and culture.</title>
        <authorList>
            <person name="Gilroy R."/>
            <person name="Ravi A."/>
            <person name="Getino M."/>
            <person name="Pursley I."/>
            <person name="Horton D.L."/>
            <person name="Alikhan N.F."/>
            <person name="Baker D."/>
            <person name="Gharbi K."/>
            <person name="Hall N."/>
            <person name="Watson M."/>
            <person name="Adriaenssens E.M."/>
            <person name="Foster-Nyarko E."/>
            <person name="Jarju S."/>
            <person name="Secka A."/>
            <person name="Antonio M."/>
            <person name="Oren A."/>
            <person name="Chaudhuri R.R."/>
            <person name="La Ragione R."/>
            <person name="Hildebrand F."/>
            <person name="Pallen M.J."/>
        </authorList>
    </citation>
    <scope>NUCLEOTIDE SEQUENCE</scope>
    <source>
        <strain evidence="5">ChiW7-2402</strain>
    </source>
</reference>
<dbReference type="InterPro" id="IPR018060">
    <property type="entry name" value="HTH_AraC"/>
</dbReference>
<keyword evidence="2" id="KW-0238">DNA-binding</keyword>
<evidence type="ECO:0000259" key="4">
    <source>
        <dbReference type="PROSITE" id="PS01124"/>
    </source>
</evidence>
<accession>A0A9D2G5T9</accession>
<dbReference type="PRINTS" id="PR00032">
    <property type="entry name" value="HTHARAC"/>
</dbReference>
<sequence length="399" mass="44631">MRIPEATIGYLAEKSGIPVWIVRGDGELVRGGYRAEFLGERERMQAFFAGIAAQSDALPQVKKVPSGELYASFSLGEGNFLVAGPSYELHPMLGGKRGSAGVLFSSEHVKEVLLQMPTVSAAEFCRYTCVLAEVLLQRQFAPGELEQDIRTYYFSDALNRQLAETLFDIREEERETAYAPDAEKRVLSYVTNGDVDALKNFRMPRVKDPNAEGNRSQDLFECVALVTLATRAAIAGGLDYVVAFSLSDLYLQRLGRVSSRAELSGIVSQVLSHFARKVKESQELQKKKVSSPYIRQGIQYIRSHLHGRVTLEDAAQAVGLDPKYFSRLFVTVTGERFSTYVQRERIQEAKDLLAHSNRTIIDVSNSLGFSSQSYFIKVFTEFVGETPGEYLKKHRRPRG</sequence>
<evidence type="ECO:0000313" key="5">
    <source>
        <dbReference type="EMBL" id="HIZ72962.1"/>
    </source>
</evidence>
<evidence type="ECO:0000256" key="3">
    <source>
        <dbReference type="ARBA" id="ARBA00023163"/>
    </source>
</evidence>
<dbReference type="PANTHER" id="PTHR43280">
    <property type="entry name" value="ARAC-FAMILY TRANSCRIPTIONAL REGULATOR"/>
    <property type="match status" value="1"/>
</dbReference>
<dbReference type="PANTHER" id="PTHR43280:SF34">
    <property type="entry name" value="ARAC-FAMILY TRANSCRIPTIONAL REGULATOR"/>
    <property type="match status" value="1"/>
</dbReference>
<evidence type="ECO:0000256" key="1">
    <source>
        <dbReference type="ARBA" id="ARBA00023015"/>
    </source>
</evidence>
<dbReference type="PROSITE" id="PS01124">
    <property type="entry name" value="HTH_ARAC_FAMILY_2"/>
    <property type="match status" value="1"/>
</dbReference>
<protein>
    <submittedName>
        <fullName evidence="5">AraC family transcriptional regulator</fullName>
    </submittedName>
</protein>
<dbReference type="GO" id="GO:0043565">
    <property type="term" value="F:sequence-specific DNA binding"/>
    <property type="evidence" value="ECO:0007669"/>
    <property type="project" value="InterPro"/>
</dbReference>
<dbReference type="GO" id="GO:0003700">
    <property type="term" value="F:DNA-binding transcription factor activity"/>
    <property type="evidence" value="ECO:0007669"/>
    <property type="project" value="InterPro"/>
</dbReference>
<gene>
    <name evidence="5" type="ORF">H9964_05235</name>
</gene>
<dbReference type="AlphaFoldDB" id="A0A9D2G5T9"/>
<comment type="caution">
    <text evidence="5">The sequence shown here is derived from an EMBL/GenBank/DDBJ whole genome shotgun (WGS) entry which is preliminary data.</text>
</comment>
<dbReference type="PROSITE" id="PS00041">
    <property type="entry name" value="HTH_ARAC_FAMILY_1"/>
    <property type="match status" value="1"/>
</dbReference>
<organism evidence="5 6">
    <name type="scientific">Candidatus Gallimonas intestinavium</name>
    <dbReference type="NCBI Taxonomy" id="2838603"/>
    <lineage>
        <taxon>Bacteria</taxon>
        <taxon>Bacillati</taxon>
        <taxon>Bacillota</taxon>
        <taxon>Clostridia</taxon>
        <taxon>Candidatus Gallimonas</taxon>
    </lineage>
</organism>
<feature type="domain" description="HTH araC/xylS-type" evidence="4">
    <location>
        <begin position="295"/>
        <end position="393"/>
    </location>
</feature>
<dbReference type="Gene3D" id="1.10.10.60">
    <property type="entry name" value="Homeodomain-like"/>
    <property type="match status" value="2"/>
</dbReference>
<evidence type="ECO:0000313" key="6">
    <source>
        <dbReference type="Proteomes" id="UP000824102"/>
    </source>
</evidence>
<proteinExistence type="predicted"/>
<dbReference type="SUPFAM" id="SSF46689">
    <property type="entry name" value="Homeodomain-like"/>
    <property type="match status" value="2"/>
</dbReference>
<dbReference type="InterPro" id="IPR020449">
    <property type="entry name" value="Tscrpt_reg_AraC-type_HTH"/>
</dbReference>